<keyword evidence="2" id="KW-0732">Signal</keyword>
<dbReference type="AlphaFoldDB" id="A0A2A6BKJ0"/>
<feature type="region of interest" description="Disordered" evidence="1">
    <location>
        <begin position="419"/>
        <end position="489"/>
    </location>
</feature>
<name>A0A2A6BKJ0_PRIPA</name>
<sequence length="489" mass="55397">MSPLPLLSSLPFILFLLLSAIPLVEKELRADPLWTPQSAIMKGSPLSEYLPVSKESLLSLLRQCTICVGGERNLDVRMHGIAMSCTGECTQCGAKFNWKSSRMLPTKNESNKEKLFKINPDFVTGAVLTSVGGRKLHQVLFQSGMSTFSTPTFHRLKKHYVIPAIEEYFYRSQAILIDEINERVSKGEKINLSGDGQFDSRGYCGAWCRYFILCADTGRALHYILMHKNETGGSSMKMEVAALERGLNELSYMIGGTEAIESIVTDRHGAVTTMMQKKFPGIKHYFDPWHFFCNITLALITGQHTFDKDPTFKQFKACTYSAPTNPAIYIPKGGRIVKRLEDMVFTAKNTEDIKSVSWLLHTSPCESINALATRYASKEYYFSRSGHEHRTKTTIVHWNFLKESIMNGSIPVVVRKRMVESPHTTEKKRQNAKREQRKLWEKLTRPVVPAEGDPNLDDEWSEEEEEEDDGVLPPLLSPQLQLCQLADQN</sequence>
<feature type="compositionally biased region" description="Low complexity" evidence="1">
    <location>
        <begin position="472"/>
        <end position="489"/>
    </location>
</feature>
<dbReference type="EnsemblMetazoa" id="PPA08589.1">
    <property type="protein sequence ID" value="PPA08589.1"/>
    <property type="gene ID" value="WBGene00098143"/>
</dbReference>
<dbReference type="InterPro" id="IPR049012">
    <property type="entry name" value="Mutator_transp_dom"/>
</dbReference>
<organism evidence="3 4">
    <name type="scientific">Pristionchus pacificus</name>
    <name type="common">Parasitic nematode worm</name>
    <dbReference type="NCBI Taxonomy" id="54126"/>
    <lineage>
        <taxon>Eukaryota</taxon>
        <taxon>Metazoa</taxon>
        <taxon>Ecdysozoa</taxon>
        <taxon>Nematoda</taxon>
        <taxon>Chromadorea</taxon>
        <taxon>Rhabditida</taxon>
        <taxon>Rhabditina</taxon>
        <taxon>Diplogasteromorpha</taxon>
        <taxon>Diplogasteroidea</taxon>
        <taxon>Neodiplogasteridae</taxon>
        <taxon>Pristionchus</taxon>
    </lineage>
</organism>
<feature type="signal peptide" evidence="2">
    <location>
        <begin position="1"/>
        <end position="26"/>
    </location>
</feature>
<gene>
    <name evidence="3" type="primary">WBGene00098143</name>
</gene>
<feature type="compositionally biased region" description="Basic and acidic residues" evidence="1">
    <location>
        <begin position="419"/>
        <end position="444"/>
    </location>
</feature>
<dbReference type="Proteomes" id="UP000005239">
    <property type="component" value="Unassembled WGS sequence"/>
</dbReference>
<keyword evidence="4" id="KW-1185">Reference proteome</keyword>
<reference evidence="4" key="1">
    <citation type="journal article" date="2008" name="Nat. Genet.">
        <title>The Pristionchus pacificus genome provides a unique perspective on nematode lifestyle and parasitism.</title>
        <authorList>
            <person name="Dieterich C."/>
            <person name="Clifton S.W."/>
            <person name="Schuster L.N."/>
            <person name="Chinwalla A."/>
            <person name="Delehaunty K."/>
            <person name="Dinkelacker I."/>
            <person name="Fulton L."/>
            <person name="Fulton R."/>
            <person name="Godfrey J."/>
            <person name="Minx P."/>
            <person name="Mitreva M."/>
            <person name="Roeseler W."/>
            <person name="Tian H."/>
            <person name="Witte H."/>
            <person name="Yang S.P."/>
            <person name="Wilson R.K."/>
            <person name="Sommer R.J."/>
        </authorList>
    </citation>
    <scope>NUCLEOTIDE SEQUENCE [LARGE SCALE GENOMIC DNA]</scope>
    <source>
        <strain evidence="4">PS312</strain>
    </source>
</reference>
<dbReference type="Pfam" id="PF20700">
    <property type="entry name" value="Mutator"/>
    <property type="match status" value="1"/>
</dbReference>
<feature type="chain" id="PRO_5043343794" evidence="2">
    <location>
        <begin position="27"/>
        <end position="489"/>
    </location>
</feature>
<evidence type="ECO:0000256" key="1">
    <source>
        <dbReference type="SAM" id="MobiDB-lite"/>
    </source>
</evidence>
<evidence type="ECO:0000313" key="3">
    <source>
        <dbReference type="EnsemblMetazoa" id="PPA08589.1"/>
    </source>
</evidence>
<accession>A0A8R1YC51</accession>
<evidence type="ECO:0000313" key="4">
    <source>
        <dbReference type="Proteomes" id="UP000005239"/>
    </source>
</evidence>
<accession>A0A2A6BKJ0</accession>
<reference evidence="3" key="2">
    <citation type="submission" date="2022-06" db="UniProtKB">
        <authorList>
            <consortium name="EnsemblMetazoa"/>
        </authorList>
    </citation>
    <scope>IDENTIFICATION</scope>
    <source>
        <strain evidence="3">PS312</strain>
    </source>
</reference>
<dbReference type="OrthoDB" id="5876583at2759"/>
<evidence type="ECO:0000256" key="2">
    <source>
        <dbReference type="SAM" id="SignalP"/>
    </source>
</evidence>
<dbReference type="PANTHER" id="PTHR31751:SF42">
    <property type="entry name" value="PROTEIN CBG10204"/>
    <property type="match status" value="1"/>
</dbReference>
<dbReference type="PANTHER" id="PTHR31751">
    <property type="entry name" value="SI:CH211-108C17.2-RELATED-RELATED"/>
    <property type="match status" value="1"/>
</dbReference>
<feature type="compositionally biased region" description="Acidic residues" evidence="1">
    <location>
        <begin position="454"/>
        <end position="470"/>
    </location>
</feature>
<protein>
    <submittedName>
        <fullName evidence="3">Uncharacterized protein</fullName>
    </submittedName>
</protein>
<proteinExistence type="predicted"/>